<dbReference type="NCBIfam" id="TIGR02698">
    <property type="entry name" value="CopY_TcrY"/>
    <property type="match status" value="1"/>
</dbReference>
<evidence type="ECO:0000256" key="4">
    <source>
        <dbReference type="ARBA" id="ARBA00023163"/>
    </source>
</evidence>
<dbReference type="Gene3D" id="1.10.10.10">
    <property type="entry name" value="Winged helix-like DNA-binding domain superfamily/Winged helix DNA-binding domain"/>
    <property type="match status" value="1"/>
</dbReference>
<keyword evidence="6" id="KW-1185">Reference proteome</keyword>
<name>A0ABV8CWE0_9STRE</name>
<evidence type="ECO:0000313" key="6">
    <source>
        <dbReference type="Proteomes" id="UP001595807"/>
    </source>
</evidence>
<comment type="caution">
    <text evidence="5">The sequence shown here is derived from an EMBL/GenBank/DDBJ whole genome shotgun (WGS) entry which is preliminary data.</text>
</comment>
<sequence length="151" mass="17394">MEVSKAEWEVLRVIWAQEPVKSSRIIEILGESYGWADSTIKTLIGRLVDKGVIVSQREGRSYLYSSLMTEEAALQQEVQELFDRICIRQHADLLIAQLAKTPLRYRDDQSIRQLLSQKQDALVEEVPCNCIKGQCNCSRHMLKIKKEETND</sequence>
<proteinExistence type="inferred from homology"/>
<evidence type="ECO:0000256" key="3">
    <source>
        <dbReference type="ARBA" id="ARBA00023125"/>
    </source>
</evidence>
<dbReference type="Proteomes" id="UP001595807">
    <property type="component" value="Unassembled WGS sequence"/>
</dbReference>
<comment type="similarity">
    <text evidence="1">Belongs to the BlaI transcriptional regulatory family.</text>
</comment>
<dbReference type="InterPro" id="IPR036390">
    <property type="entry name" value="WH_DNA-bd_sf"/>
</dbReference>
<keyword evidence="3" id="KW-0238">DNA-binding</keyword>
<keyword evidence="4" id="KW-0804">Transcription</keyword>
<dbReference type="InterPro" id="IPR036388">
    <property type="entry name" value="WH-like_DNA-bd_sf"/>
</dbReference>
<dbReference type="InterPro" id="IPR005650">
    <property type="entry name" value="BlaI_family"/>
</dbReference>
<organism evidence="5 6">
    <name type="scientific">Streptococcus caprae</name>
    <dbReference type="NCBI Taxonomy" id="1640501"/>
    <lineage>
        <taxon>Bacteria</taxon>
        <taxon>Bacillati</taxon>
        <taxon>Bacillota</taxon>
        <taxon>Bacilli</taxon>
        <taxon>Lactobacillales</taxon>
        <taxon>Streptococcaceae</taxon>
        <taxon>Streptococcus</taxon>
    </lineage>
</organism>
<dbReference type="EMBL" id="JBHRZV010000049">
    <property type="protein sequence ID" value="MFC3928368.1"/>
    <property type="molecule type" value="Genomic_DNA"/>
</dbReference>
<dbReference type="Pfam" id="PF03965">
    <property type="entry name" value="Penicillinase_R"/>
    <property type="match status" value="1"/>
</dbReference>
<keyword evidence="2" id="KW-0805">Transcription regulation</keyword>
<evidence type="ECO:0000256" key="2">
    <source>
        <dbReference type="ARBA" id="ARBA00023015"/>
    </source>
</evidence>
<dbReference type="InterPro" id="IPR014071">
    <property type="entry name" value="Cu_transp_CopY/TcrY"/>
</dbReference>
<evidence type="ECO:0000313" key="5">
    <source>
        <dbReference type="EMBL" id="MFC3928368.1"/>
    </source>
</evidence>
<reference evidence="6" key="1">
    <citation type="journal article" date="2019" name="Int. J. Syst. Evol. Microbiol.">
        <title>The Global Catalogue of Microorganisms (GCM) 10K type strain sequencing project: providing services to taxonomists for standard genome sequencing and annotation.</title>
        <authorList>
            <consortium name="The Broad Institute Genomics Platform"/>
            <consortium name="The Broad Institute Genome Sequencing Center for Infectious Disease"/>
            <person name="Wu L."/>
            <person name="Ma J."/>
        </authorList>
    </citation>
    <scope>NUCLEOTIDE SEQUENCE [LARGE SCALE GENOMIC DNA]</scope>
    <source>
        <strain evidence="6">CCUG 67170</strain>
    </source>
</reference>
<protein>
    <submittedName>
        <fullName evidence="5">CopY/TcrY family copper transport repressor</fullName>
    </submittedName>
</protein>
<gene>
    <name evidence="5" type="ORF">ACFORF_07290</name>
</gene>
<dbReference type="PIRSF" id="PIRSF019455">
    <property type="entry name" value="CopR_AtkY"/>
    <property type="match status" value="1"/>
</dbReference>
<evidence type="ECO:0000256" key="1">
    <source>
        <dbReference type="ARBA" id="ARBA00011046"/>
    </source>
</evidence>
<accession>A0ABV8CWE0</accession>
<dbReference type="RefSeq" id="WP_380426846.1">
    <property type="nucleotide sequence ID" value="NZ_JBHRZV010000049.1"/>
</dbReference>
<dbReference type="SUPFAM" id="SSF46785">
    <property type="entry name" value="Winged helix' DNA-binding domain"/>
    <property type="match status" value="1"/>
</dbReference>